<dbReference type="Pfam" id="PF22022">
    <property type="entry name" value="Phage_int_M"/>
    <property type="match status" value="1"/>
</dbReference>
<evidence type="ECO:0000259" key="7">
    <source>
        <dbReference type="PROSITE" id="PS51900"/>
    </source>
</evidence>
<dbReference type="Proteomes" id="UP000003165">
    <property type="component" value="Unassembled WGS sequence"/>
</dbReference>
<gene>
    <name evidence="8" type="ORF">FuraDRAFT_2119</name>
</gene>
<dbReference type="eggNOG" id="COG0582">
    <property type="taxonomic scope" value="Bacteria"/>
</dbReference>
<reference evidence="8 9" key="1">
    <citation type="submission" date="2009-02" db="EMBL/GenBank/DDBJ databases">
        <title>Sequencing of the draft genome and assembly of Lutiella nitroferrum 2002.</title>
        <authorList>
            <consortium name="US DOE Joint Genome Institute (JGI-PGF)"/>
            <person name="Lucas S."/>
            <person name="Copeland A."/>
            <person name="Lapidus A."/>
            <person name="Glavina del Rio T."/>
            <person name="Tice H."/>
            <person name="Bruce D."/>
            <person name="Goodwin L."/>
            <person name="Pitluck S."/>
            <person name="Larimer F."/>
            <person name="Land M.L."/>
            <person name="Hauser L."/>
            <person name="Coates J.D."/>
        </authorList>
    </citation>
    <scope>NUCLEOTIDE SEQUENCE [LARGE SCALE GENOMIC DNA]</scope>
    <source>
        <strain evidence="8 9">2002</strain>
    </source>
</reference>
<dbReference type="Gene3D" id="1.10.150.130">
    <property type="match status" value="1"/>
</dbReference>
<keyword evidence="4" id="KW-0233">DNA recombination</keyword>
<accession>B9Z434</accession>
<dbReference type="RefSeq" id="WP_008954139.1">
    <property type="nucleotide sequence ID" value="NZ_ACIS01000005.1"/>
</dbReference>
<keyword evidence="2" id="KW-0229">DNA integration</keyword>
<dbReference type="PANTHER" id="PTHR30629:SF2">
    <property type="entry name" value="PROPHAGE INTEGRASE INTS-RELATED"/>
    <property type="match status" value="1"/>
</dbReference>
<evidence type="ECO:0000256" key="5">
    <source>
        <dbReference type="PROSITE-ProRule" id="PRU01248"/>
    </source>
</evidence>
<dbReference type="PANTHER" id="PTHR30629">
    <property type="entry name" value="PROPHAGE INTEGRASE"/>
    <property type="match status" value="1"/>
</dbReference>
<evidence type="ECO:0000313" key="9">
    <source>
        <dbReference type="Proteomes" id="UP000003165"/>
    </source>
</evidence>
<feature type="domain" description="Core-binding (CB)" evidence="7">
    <location>
        <begin position="99"/>
        <end position="180"/>
    </location>
</feature>
<dbReference type="CDD" id="cd00801">
    <property type="entry name" value="INT_P4_C"/>
    <property type="match status" value="1"/>
</dbReference>
<evidence type="ECO:0000256" key="2">
    <source>
        <dbReference type="ARBA" id="ARBA00022908"/>
    </source>
</evidence>
<dbReference type="Pfam" id="PF00589">
    <property type="entry name" value="Phage_integrase"/>
    <property type="match status" value="1"/>
</dbReference>
<dbReference type="EMBL" id="ACIS01000005">
    <property type="protein sequence ID" value="EEG08611.1"/>
    <property type="molecule type" value="Genomic_DNA"/>
</dbReference>
<dbReference type="GO" id="GO:0006310">
    <property type="term" value="P:DNA recombination"/>
    <property type="evidence" value="ECO:0007669"/>
    <property type="project" value="UniProtKB-KW"/>
</dbReference>
<dbReference type="InterPro" id="IPR002104">
    <property type="entry name" value="Integrase_catalytic"/>
</dbReference>
<organism evidence="8 9">
    <name type="scientific">Pseudogulbenkiania ferrooxidans 2002</name>
    <dbReference type="NCBI Taxonomy" id="279714"/>
    <lineage>
        <taxon>Bacteria</taxon>
        <taxon>Pseudomonadati</taxon>
        <taxon>Pseudomonadota</taxon>
        <taxon>Betaproteobacteria</taxon>
        <taxon>Neisseriales</taxon>
        <taxon>Chromobacteriaceae</taxon>
        <taxon>Pseudogulbenkiania</taxon>
    </lineage>
</organism>
<feature type="domain" description="Tyr recombinase" evidence="6">
    <location>
        <begin position="203"/>
        <end position="381"/>
    </location>
</feature>
<name>B9Z434_9NEIS</name>
<dbReference type="InterPro" id="IPR011010">
    <property type="entry name" value="DNA_brk_join_enz"/>
</dbReference>
<evidence type="ECO:0000256" key="3">
    <source>
        <dbReference type="ARBA" id="ARBA00023125"/>
    </source>
</evidence>
<evidence type="ECO:0000256" key="1">
    <source>
        <dbReference type="ARBA" id="ARBA00008857"/>
    </source>
</evidence>
<dbReference type="SUPFAM" id="SSF56349">
    <property type="entry name" value="DNA breaking-rejoining enzymes"/>
    <property type="match status" value="1"/>
</dbReference>
<protein>
    <submittedName>
        <fullName evidence="8">Integrase family protein</fullName>
    </submittedName>
</protein>
<dbReference type="Gene3D" id="1.10.443.10">
    <property type="entry name" value="Intergrase catalytic core"/>
    <property type="match status" value="1"/>
</dbReference>
<keyword evidence="9" id="KW-1185">Reference proteome</keyword>
<dbReference type="InterPro" id="IPR010998">
    <property type="entry name" value="Integrase_recombinase_N"/>
</dbReference>
<comment type="similarity">
    <text evidence="1">Belongs to the 'phage' integrase family.</text>
</comment>
<dbReference type="GO" id="GO:0003677">
    <property type="term" value="F:DNA binding"/>
    <property type="evidence" value="ECO:0007669"/>
    <property type="project" value="UniProtKB-UniRule"/>
</dbReference>
<dbReference type="InterPro" id="IPR050808">
    <property type="entry name" value="Phage_Integrase"/>
</dbReference>
<evidence type="ECO:0000313" key="8">
    <source>
        <dbReference type="EMBL" id="EEG08611.1"/>
    </source>
</evidence>
<evidence type="ECO:0000259" key="6">
    <source>
        <dbReference type="PROSITE" id="PS51898"/>
    </source>
</evidence>
<dbReference type="InterPro" id="IPR053876">
    <property type="entry name" value="Phage_int_M"/>
</dbReference>
<dbReference type="PROSITE" id="PS51900">
    <property type="entry name" value="CB"/>
    <property type="match status" value="1"/>
</dbReference>
<dbReference type="Pfam" id="PF13356">
    <property type="entry name" value="Arm-DNA-bind_3"/>
    <property type="match status" value="1"/>
</dbReference>
<dbReference type="InterPro" id="IPR013762">
    <property type="entry name" value="Integrase-like_cat_sf"/>
</dbReference>
<dbReference type="InterPro" id="IPR025166">
    <property type="entry name" value="Integrase_DNA_bind_dom"/>
</dbReference>
<dbReference type="InterPro" id="IPR044068">
    <property type="entry name" value="CB"/>
</dbReference>
<proteinExistence type="inferred from homology"/>
<dbReference type="AlphaFoldDB" id="B9Z434"/>
<dbReference type="InterPro" id="IPR038488">
    <property type="entry name" value="Integrase_DNA-bd_sf"/>
</dbReference>
<dbReference type="Gene3D" id="3.30.160.390">
    <property type="entry name" value="Integrase, DNA-binding domain"/>
    <property type="match status" value="1"/>
</dbReference>
<sequence length="395" mass="45511">MPLSDVKIRTSKPLDKPYKLQDGKGLYLEIRPTGAKFWRYRYWTSPTKDGIYTIGEYPDVSLAEARAERERVRALVKEGKNPTAEKKLDKLRSQKETATTLAVVAEEWKVVNWPHWSETYRKQVEKHLQRDLLDEYGELPIREVTSAQLLAAISKIDERGAPSIARLVRQWAGSIFRHAIATLRADSDPTYPLRGALRMPPTRHNAHLSADELPGFLKALDAYKGFGLTRLAVNLQMLTLVRTQELRLAEWAEFDLDAAEWRIPPEKMKMRDPHIVPLPKQAVAIMRELEPLTGRRRWVFPNVRNHDTGMTNTTILRVIEILGYKGRATGHGFRATASTILHEQGWNTDIIERQLAHLERNKVKAAYNHAGYLKERREMLQAWADYLDLQRDKKA</sequence>
<comment type="caution">
    <text evidence="8">The sequence shown here is derived from an EMBL/GenBank/DDBJ whole genome shotgun (WGS) entry which is preliminary data.</text>
</comment>
<evidence type="ECO:0000256" key="4">
    <source>
        <dbReference type="ARBA" id="ARBA00023172"/>
    </source>
</evidence>
<dbReference type="PROSITE" id="PS51898">
    <property type="entry name" value="TYR_RECOMBINASE"/>
    <property type="match status" value="1"/>
</dbReference>
<dbReference type="GO" id="GO:0015074">
    <property type="term" value="P:DNA integration"/>
    <property type="evidence" value="ECO:0007669"/>
    <property type="project" value="UniProtKB-KW"/>
</dbReference>
<keyword evidence="3 5" id="KW-0238">DNA-binding</keyword>